<dbReference type="InterPro" id="IPR035979">
    <property type="entry name" value="RBD_domain_sf"/>
</dbReference>
<evidence type="ECO:0000256" key="5">
    <source>
        <dbReference type="HAMAP-Rule" id="MF_03006"/>
    </source>
</evidence>
<dbReference type="SMART" id="SM00360">
    <property type="entry name" value="RRM"/>
    <property type="match status" value="1"/>
</dbReference>
<feature type="compositionally biased region" description="Polar residues" evidence="7">
    <location>
        <begin position="81"/>
        <end position="98"/>
    </location>
</feature>
<dbReference type="Pfam" id="PF12353">
    <property type="entry name" value="eIF3g"/>
    <property type="match status" value="1"/>
</dbReference>
<comment type="function">
    <text evidence="5">RNA-binding component of the eukaryotic translation initiation factor 3 (eIF-3) complex, which is involved in protein synthesis of a specialized repertoire of mRNAs and, together with other initiation factors, stimulates binding of mRNA and methionyl-tRNAi to the 40S ribosome. The eIF-3 complex specifically targets and initiates translation of a subset of mRNAs involved in cell proliferation. This subunit can bind 18S rRNA.</text>
</comment>
<comment type="similarity">
    <text evidence="5">Belongs to the eIF-3 subunit G family.</text>
</comment>
<evidence type="ECO:0000259" key="8">
    <source>
        <dbReference type="PROSITE" id="PS50102"/>
    </source>
</evidence>
<keyword evidence="4 5" id="KW-0648">Protein biosynthesis</keyword>
<feature type="domain" description="RRM" evidence="8">
    <location>
        <begin position="223"/>
        <end position="301"/>
    </location>
</feature>
<dbReference type="GO" id="GO:0003723">
    <property type="term" value="F:RNA binding"/>
    <property type="evidence" value="ECO:0007669"/>
    <property type="project" value="UniProtKB-UniRule"/>
</dbReference>
<keyword evidence="3 6" id="KW-0694">RNA-binding</keyword>
<dbReference type="OrthoDB" id="639027at2759"/>
<dbReference type="GO" id="GO:0016282">
    <property type="term" value="C:eukaryotic 43S preinitiation complex"/>
    <property type="evidence" value="ECO:0007669"/>
    <property type="project" value="UniProtKB-UniRule"/>
</dbReference>
<reference evidence="9 10" key="1">
    <citation type="submission" date="2019-09" db="EMBL/GenBank/DDBJ databases">
        <authorList>
            <person name="Brejova B."/>
        </authorList>
    </citation>
    <scope>NUCLEOTIDE SEQUENCE [LARGE SCALE GENOMIC DNA]</scope>
</reference>
<dbReference type="GO" id="GO:0005852">
    <property type="term" value="C:eukaryotic translation initiation factor 3 complex"/>
    <property type="evidence" value="ECO:0007669"/>
    <property type="project" value="UniProtKB-UniRule"/>
</dbReference>
<evidence type="ECO:0000256" key="3">
    <source>
        <dbReference type="ARBA" id="ARBA00022884"/>
    </source>
</evidence>
<dbReference type="Proteomes" id="UP000398389">
    <property type="component" value="Unassembled WGS sequence"/>
</dbReference>
<dbReference type="PROSITE" id="PS50102">
    <property type="entry name" value="RRM"/>
    <property type="match status" value="1"/>
</dbReference>
<comment type="subunit">
    <text evidence="5">Component of the eukaryotic translation initiation factor 3 (eIF-3) complex.</text>
</comment>
<keyword evidence="2 5" id="KW-0396">Initiation factor</keyword>
<comment type="subcellular location">
    <subcellularLocation>
        <location evidence="5">Cytoplasm</location>
    </subcellularLocation>
</comment>
<feature type="region of interest" description="Disordered" evidence="7">
    <location>
        <begin position="1"/>
        <end position="47"/>
    </location>
</feature>
<dbReference type="SUPFAM" id="SSF54928">
    <property type="entry name" value="RNA-binding domain, RBD"/>
    <property type="match status" value="1"/>
</dbReference>
<evidence type="ECO:0000256" key="1">
    <source>
        <dbReference type="ARBA" id="ARBA00022490"/>
    </source>
</evidence>
<protein>
    <recommendedName>
        <fullName evidence="5">Eukaryotic translation initiation factor 3 subunit G</fullName>
        <shortName evidence="5">eIF3g</shortName>
    </recommendedName>
    <alternativeName>
        <fullName evidence="5">Eukaryotic translation initiation factor 3 RNA-binding subunit</fullName>
        <shortName evidence="5">eIF-3 RNA-binding subunit</shortName>
    </alternativeName>
    <alternativeName>
        <fullName evidence="5">Translation initiation factor eIF3 p33 subunit homolog</fullName>
        <shortName evidence="5">eIF3 p33 homolog</shortName>
    </alternativeName>
</protein>
<dbReference type="HAMAP" id="MF_03006">
    <property type="entry name" value="eIF3g"/>
    <property type="match status" value="1"/>
</dbReference>
<dbReference type="GO" id="GO:0033290">
    <property type="term" value="C:eukaryotic 48S preinitiation complex"/>
    <property type="evidence" value="ECO:0007669"/>
    <property type="project" value="UniProtKB-UniRule"/>
</dbReference>
<evidence type="ECO:0000313" key="9">
    <source>
        <dbReference type="EMBL" id="VVT54646.1"/>
    </source>
</evidence>
<feature type="region of interest" description="Disordered" evidence="7">
    <location>
        <begin position="161"/>
        <end position="220"/>
    </location>
</feature>
<keyword evidence="10" id="KW-1185">Reference proteome</keyword>
<dbReference type="EMBL" id="CABVLU010000003">
    <property type="protein sequence ID" value="VVT54646.1"/>
    <property type="molecule type" value="Genomic_DNA"/>
</dbReference>
<dbReference type="Pfam" id="PF00076">
    <property type="entry name" value="RRM_1"/>
    <property type="match status" value="1"/>
</dbReference>
<dbReference type="InterPro" id="IPR000504">
    <property type="entry name" value="RRM_dom"/>
</dbReference>
<feature type="compositionally biased region" description="Basic and acidic residues" evidence="7">
    <location>
        <begin position="1"/>
        <end position="11"/>
    </location>
</feature>
<dbReference type="InterPro" id="IPR017334">
    <property type="entry name" value="eIF3_g"/>
</dbReference>
<gene>
    <name evidence="5" type="primary">TIF35</name>
    <name evidence="9" type="ORF">SAPINGB_P004180</name>
</gene>
<dbReference type="InterPro" id="IPR012677">
    <property type="entry name" value="Nucleotide-bd_a/b_plait_sf"/>
</dbReference>
<feature type="region of interest" description="Disordered" evidence="7">
    <location>
        <begin position="70"/>
        <end position="98"/>
    </location>
</feature>
<dbReference type="InterPro" id="IPR024675">
    <property type="entry name" value="eIF3g_N"/>
</dbReference>
<feature type="compositionally biased region" description="Polar residues" evidence="7">
    <location>
        <begin position="23"/>
        <end position="38"/>
    </location>
</feature>
<evidence type="ECO:0000256" key="4">
    <source>
        <dbReference type="ARBA" id="ARBA00022917"/>
    </source>
</evidence>
<accession>A0A5E8BT19</accession>
<dbReference type="PIRSF" id="PIRSF037949">
    <property type="entry name" value="Transl_init_eIF-3_RNA-bind"/>
    <property type="match status" value="1"/>
</dbReference>
<dbReference type="PANTHER" id="PTHR10352">
    <property type="entry name" value="EUKARYOTIC TRANSLATION INITIATION FACTOR 3 SUBUNIT G"/>
    <property type="match status" value="1"/>
</dbReference>
<dbReference type="GO" id="GO:0001732">
    <property type="term" value="P:formation of cytoplasmic translation initiation complex"/>
    <property type="evidence" value="ECO:0007669"/>
    <property type="project" value="UniProtKB-UniRule"/>
</dbReference>
<feature type="compositionally biased region" description="Gly residues" evidence="7">
    <location>
        <begin position="202"/>
        <end position="213"/>
    </location>
</feature>
<organism evidence="9 10">
    <name type="scientific">Magnusiomyces paraingens</name>
    <dbReference type="NCBI Taxonomy" id="2606893"/>
    <lineage>
        <taxon>Eukaryota</taxon>
        <taxon>Fungi</taxon>
        <taxon>Dikarya</taxon>
        <taxon>Ascomycota</taxon>
        <taxon>Saccharomycotina</taxon>
        <taxon>Dipodascomycetes</taxon>
        <taxon>Dipodascales</taxon>
        <taxon>Dipodascaceae</taxon>
        <taxon>Magnusiomyces</taxon>
    </lineage>
</organism>
<dbReference type="GO" id="GO:0003743">
    <property type="term" value="F:translation initiation factor activity"/>
    <property type="evidence" value="ECO:0007669"/>
    <property type="project" value="UniProtKB-UniRule"/>
</dbReference>
<dbReference type="Gene3D" id="3.30.70.330">
    <property type="match status" value="1"/>
</dbReference>
<sequence>MAEIDNKKSDWADDLEDEEHSQLPPSTTTTNPDGTKTVVSYRRDETTGKTIKVTQKIKTIVTTARVNPRVAERKSWAKYGQANQAGSSGDNTSSDYSFTTTATEPFELKLAIRSHASEAESAAKSQAARNAAKLSAGSSIVCRNCGGEHLTAKCPMRKLFDSTSTPGPKSDGVPGPAPATEKTGGAVKSAYVAPHLRRSGAGSAGGSEAGHGSHGNDRDFDNYTLRVTNLGLDMLDEEFRELFRKFGNLHRASIARDYQSGRSKGFGFAVFTDMESARRAQAALNGKPIDNLIISVNFNTKREK</sequence>
<proteinExistence type="inferred from homology"/>
<dbReference type="AlphaFoldDB" id="A0A5E8BT19"/>
<evidence type="ECO:0000313" key="10">
    <source>
        <dbReference type="Proteomes" id="UP000398389"/>
    </source>
</evidence>
<keyword evidence="1 5" id="KW-0963">Cytoplasm</keyword>
<evidence type="ECO:0000256" key="6">
    <source>
        <dbReference type="PROSITE-ProRule" id="PRU00176"/>
    </source>
</evidence>
<evidence type="ECO:0000256" key="2">
    <source>
        <dbReference type="ARBA" id="ARBA00022540"/>
    </source>
</evidence>
<evidence type="ECO:0000256" key="7">
    <source>
        <dbReference type="SAM" id="MobiDB-lite"/>
    </source>
</evidence>
<name>A0A5E8BT19_9ASCO</name>